<dbReference type="Pfam" id="PF13432">
    <property type="entry name" value="TPR_16"/>
    <property type="match status" value="1"/>
</dbReference>
<keyword evidence="5 7" id="KW-0802">TPR repeat</keyword>
<feature type="region of interest" description="Disordered" evidence="9">
    <location>
        <begin position="835"/>
        <end position="869"/>
    </location>
</feature>
<evidence type="ECO:0000256" key="7">
    <source>
        <dbReference type="PROSITE-ProRule" id="PRU00339"/>
    </source>
</evidence>
<evidence type="ECO:0008006" key="11">
    <source>
        <dbReference type="Google" id="ProtNLM"/>
    </source>
</evidence>
<evidence type="ECO:0000256" key="8">
    <source>
        <dbReference type="SAM" id="Coils"/>
    </source>
</evidence>
<feature type="compositionally biased region" description="Gly residues" evidence="9">
    <location>
        <begin position="851"/>
        <end position="862"/>
    </location>
</feature>
<dbReference type="SMART" id="SM00028">
    <property type="entry name" value="TPR"/>
    <property type="match status" value="5"/>
</dbReference>
<dbReference type="InterPro" id="IPR019734">
    <property type="entry name" value="TPR_rpt"/>
</dbReference>
<dbReference type="Pfam" id="PF12895">
    <property type="entry name" value="ANAPC3"/>
    <property type="match status" value="1"/>
</dbReference>
<feature type="region of interest" description="Disordered" evidence="9">
    <location>
        <begin position="656"/>
        <end position="686"/>
    </location>
</feature>
<feature type="coiled-coil region" evidence="8">
    <location>
        <begin position="599"/>
        <end position="626"/>
    </location>
</feature>
<dbReference type="SUPFAM" id="SSF48452">
    <property type="entry name" value="TPR-like"/>
    <property type="match status" value="1"/>
</dbReference>
<dbReference type="Pfam" id="PF13181">
    <property type="entry name" value="TPR_8"/>
    <property type="match status" value="1"/>
</dbReference>
<feature type="repeat" description="TPR" evidence="7">
    <location>
        <begin position="705"/>
        <end position="738"/>
    </location>
</feature>
<keyword evidence="4" id="KW-0833">Ubl conjugation pathway</keyword>
<dbReference type="GO" id="GO:0005680">
    <property type="term" value="C:anaphase-promoting complex"/>
    <property type="evidence" value="ECO:0007669"/>
    <property type="project" value="TreeGrafter"/>
</dbReference>
<feature type="compositionally biased region" description="Low complexity" evidence="9">
    <location>
        <begin position="656"/>
        <end position="665"/>
    </location>
</feature>
<sequence length="869" mass="92542">MFQSSGGAFFVPVSSVSSAPSCGPATFNSLNRTLRVRILHAQRNFLFGEAVALSELLYSIEQQEQGTVLQGSLESSLCLLAESLFANREHRRLLKFLEKEPECLNRNPRLRYLAARAHLACDECVEGLKLLSLPASFEALSAETVQEYESLFALVRGELHERLQAQESASDCYKTALHYSPSCLTAIDRLLECKMLSAKEERDLVVSLPFPPEAEFFRSLYLARTVPAHCPEVGGDGGVNQIPTKETGGKSGGEIHNPSFEFPAVCARACDKRVLSVFRPPRLALSSPLLPPAPVSGVVADDFLLKEHRAHLRAHAKAVGGDGSPEDPMGGFLLRGGKGKENSGMMQEGSSLPPAFPFGSPTRPAPPRNSRPLPLCLTSNREQVRLPSSALRSIWMLKALAERLADRGDFGGALRVSRLILRKDPLALSVIPLYSALLLHFREGAELGLVAQRLMESNHGCAEASVAMGAVHLANGKYESARRLLRRATELAPRQLYSWLLYGRAFASGNLSDQARSAFRTAARLFKGSPLPALLMGVESCRGSSLALAELALEQALSLSWRPPPGDPMVLAELGVCAFKRDKYALAVKFFGDSLASAAAIASAAAEALEEEAAEMEREKEEMERGGGGDALMEGEWERPGRGAFDVPFPYQSASPGAASASASPLRESSISSKRTGGGARLQGKQKSSCSLSVPCPALPGFRAAVVLCNLGLAFLKTGHRELAASSFRASLSLESDHAPALTGLATALLLMEDPSVEPVSRNGGGKESALDLLSAALRIDRNDPVAQRLWSRAVEAEAEVPLRVGAGGLCGLPGMLAGGCSGLFSEEGEGGLSRSGSVCHELERGESRDGGQGSAAWGGPGASFDSFS</sequence>
<dbReference type="GO" id="GO:0031145">
    <property type="term" value="P:anaphase-promoting complex-dependent catabolic process"/>
    <property type="evidence" value="ECO:0007669"/>
    <property type="project" value="TreeGrafter"/>
</dbReference>
<keyword evidence="8" id="KW-0175">Coiled coil</keyword>
<keyword evidence="2" id="KW-0677">Repeat</keyword>
<accession>A0A0K6SB13</accession>
<dbReference type="GO" id="GO:0005737">
    <property type="term" value="C:cytoplasm"/>
    <property type="evidence" value="ECO:0007669"/>
    <property type="project" value="TreeGrafter"/>
</dbReference>
<evidence type="ECO:0000256" key="5">
    <source>
        <dbReference type="ARBA" id="ARBA00022803"/>
    </source>
</evidence>
<feature type="repeat" description="TPR" evidence="7">
    <location>
        <begin position="462"/>
        <end position="495"/>
    </location>
</feature>
<proteinExistence type="predicted"/>
<dbReference type="PANTHER" id="PTHR12558">
    <property type="entry name" value="CELL DIVISION CYCLE 16,23,27"/>
    <property type="match status" value="1"/>
</dbReference>
<dbReference type="GO" id="GO:0016567">
    <property type="term" value="P:protein ubiquitination"/>
    <property type="evidence" value="ECO:0007669"/>
    <property type="project" value="TreeGrafter"/>
</dbReference>
<keyword evidence="1" id="KW-0132">Cell division</keyword>
<dbReference type="GO" id="GO:0045842">
    <property type="term" value="P:positive regulation of mitotic metaphase/anaphase transition"/>
    <property type="evidence" value="ECO:0007669"/>
    <property type="project" value="TreeGrafter"/>
</dbReference>
<evidence type="ECO:0000256" key="6">
    <source>
        <dbReference type="ARBA" id="ARBA00023306"/>
    </source>
</evidence>
<dbReference type="AlphaFoldDB" id="A0A0K6SB13"/>
<keyword evidence="3" id="KW-0498">Mitosis</keyword>
<evidence type="ECO:0000256" key="9">
    <source>
        <dbReference type="SAM" id="MobiDB-lite"/>
    </source>
</evidence>
<evidence type="ECO:0000256" key="2">
    <source>
        <dbReference type="ARBA" id="ARBA00022737"/>
    </source>
</evidence>
<dbReference type="EMBL" id="CDMZ01005787">
    <property type="protein sequence ID" value="CUC10842.1"/>
    <property type="molecule type" value="Genomic_DNA"/>
</dbReference>
<organism evidence="10">
    <name type="scientific">Chromera velia CCMP2878</name>
    <dbReference type="NCBI Taxonomy" id="1169474"/>
    <lineage>
        <taxon>Eukaryota</taxon>
        <taxon>Sar</taxon>
        <taxon>Alveolata</taxon>
        <taxon>Colpodellida</taxon>
        <taxon>Chromeraceae</taxon>
        <taxon>Chromera</taxon>
    </lineage>
</organism>
<protein>
    <recommendedName>
        <fullName evidence="11">Cdc23 domain-containing protein</fullName>
    </recommendedName>
</protein>
<dbReference type="Gene3D" id="1.25.40.10">
    <property type="entry name" value="Tetratricopeptide repeat domain"/>
    <property type="match status" value="3"/>
</dbReference>
<evidence type="ECO:0000256" key="1">
    <source>
        <dbReference type="ARBA" id="ARBA00022618"/>
    </source>
</evidence>
<gene>
    <name evidence="10" type="ORF">Cvel_2171.t2</name>
</gene>
<evidence type="ECO:0000256" key="3">
    <source>
        <dbReference type="ARBA" id="ARBA00022776"/>
    </source>
</evidence>
<evidence type="ECO:0000256" key="4">
    <source>
        <dbReference type="ARBA" id="ARBA00022786"/>
    </source>
</evidence>
<name>A0A0K6SB13_9ALVE</name>
<evidence type="ECO:0000313" key="10">
    <source>
        <dbReference type="EMBL" id="CUC10842.1"/>
    </source>
</evidence>
<feature type="compositionally biased region" description="Basic and acidic residues" evidence="9">
    <location>
        <begin position="841"/>
        <end position="850"/>
    </location>
</feature>
<keyword evidence="6" id="KW-0131">Cell cycle</keyword>
<dbReference type="PROSITE" id="PS50005">
    <property type="entry name" value="TPR"/>
    <property type="match status" value="2"/>
</dbReference>
<reference evidence="10" key="1">
    <citation type="submission" date="2014-11" db="EMBL/GenBank/DDBJ databases">
        <title>Molecular phylogeny of cliff fern family Woodsiaceae with morphological implications.</title>
        <authorList>
            <person name="Shao Y.-Z."/>
            <person name="Wei R."/>
            <person name="Zhang X.-C."/>
        </authorList>
    </citation>
    <scope>NUCLEOTIDE SEQUENCE</scope>
</reference>
<dbReference type="InterPro" id="IPR011990">
    <property type="entry name" value="TPR-like_helical_dom_sf"/>
</dbReference>
<dbReference type="GO" id="GO:0051301">
    <property type="term" value="P:cell division"/>
    <property type="evidence" value="ECO:0007669"/>
    <property type="project" value="UniProtKB-KW"/>
</dbReference>
<dbReference type="PANTHER" id="PTHR12558:SF9">
    <property type="entry name" value="CELL DIVISION CYCLE PROTEIN 16 HOMOLOG"/>
    <property type="match status" value="1"/>
</dbReference>
<dbReference type="VEuPathDB" id="CryptoDB:Cvel_2171"/>